<dbReference type="InterPro" id="IPR006195">
    <property type="entry name" value="aa-tRNA-synth_II"/>
</dbReference>
<dbReference type="InterPro" id="IPR000719">
    <property type="entry name" value="Prot_kinase_dom"/>
</dbReference>
<accession>A0AAD1ZML6</accession>
<keyword evidence="5" id="KW-0963">Cytoplasm</keyword>
<dbReference type="Gene3D" id="3.30.200.20">
    <property type="entry name" value="Phosphorylase Kinase, domain 1"/>
    <property type="match status" value="1"/>
</dbReference>
<dbReference type="PANTHER" id="PTHR43450:SF1">
    <property type="entry name" value="ASPARTATE--TRNA LIGASE, CYTOPLASMIC"/>
    <property type="match status" value="1"/>
</dbReference>
<feature type="compositionally biased region" description="Basic and acidic residues" evidence="19">
    <location>
        <begin position="23"/>
        <end position="36"/>
    </location>
</feature>
<evidence type="ECO:0000256" key="12">
    <source>
        <dbReference type="ARBA" id="ARBA00022840"/>
    </source>
</evidence>
<evidence type="ECO:0000256" key="5">
    <source>
        <dbReference type="ARBA" id="ARBA00022490"/>
    </source>
</evidence>
<feature type="domain" description="Aminoacyl-transfer RNA synthetases class-II family profile" evidence="22">
    <location>
        <begin position="243"/>
        <end position="528"/>
    </location>
</feature>
<dbReference type="InterPro" id="IPR012340">
    <property type="entry name" value="NA-bd_OB-fold"/>
</dbReference>
<evidence type="ECO:0000256" key="3">
    <source>
        <dbReference type="ARBA" id="ARBA00005312"/>
    </source>
</evidence>
<dbReference type="PRINTS" id="PR01042">
    <property type="entry name" value="TRNASYNTHASP"/>
</dbReference>
<dbReference type="InterPro" id="IPR004364">
    <property type="entry name" value="Aa-tRNA-synt_II"/>
</dbReference>
<dbReference type="CDD" id="cd00776">
    <property type="entry name" value="AsxRS_core"/>
    <property type="match status" value="1"/>
</dbReference>
<dbReference type="GO" id="GO:0016020">
    <property type="term" value="C:membrane"/>
    <property type="evidence" value="ECO:0007669"/>
    <property type="project" value="UniProtKB-SubCell"/>
</dbReference>
<dbReference type="FunFam" id="2.40.50.140:FF:000132">
    <property type="entry name" value="Aspartyl-tRNA synthetase, cytoplasmic"/>
    <property type="match status" value="1"/>
</dbReference>
<keyword evidence="9" id="KW-0732">Signal</keyword>
<feature type="compositionally biased region" description="Polar residues" evidence="19">
    <location>
        <begin position="1"/>
        <end position="16"/>
    </location>
</feature>
<dbReference type="NCBIfam" id="NF003483">
    <property type="entry name" value="PRK05159.1"/>
    <property type="match status" value="1"/>
</dbReference>
<dbReference type="GO" id="GO:0004815">
    <property type="term" value="F:aspartate-tRNA ligase activity"/>
    <property type="evidence" value="ECO:0007669"/>
    <property type="project" value="UniProtKB-EC"/>
</dbReference>
<keyword evidence="15 20" id="KW-0472">Membrane</keyword>
<reference evidence="23" key="1">
    <citation type="submission" date="2023-05" db="EMBL/GenBank/DDBJ databases">
        <authorList>
            <person name="Huff M."/>
        </authorList>
    </citation>
    <scope>NUCLEOTIDE SEQUENCE</scope>
</reference>
<dbReference type="GO" id="GO:0006422">
    <property type="term" value="P:aspartyl-tRNA aminoacylation"/>
    <property type="evidence" value="ECO:0007669"/>
    <property type="project" value="InterPro"/>
</dbReference>
<dbReference type="InterPro" id="IPR004523">
    <property type="entry name" value="Asp-tRNA_synthase_2"/>
</dbReference>
<dbReference type="CDD" id="cd04320">
    <property type="entry name" value="AspRS_cyto_N"/>
    <property type="match status" value="1"/>
</dbReference>
<dbReference type="AlphaFoldDB" id="A0AAD1ZML6"/>
<evidence type="ECO:0000256" key="7">
    <source>
        <dbReference type="ARBA" id="ARBA00022598"/>
    </source>
</evidence>
<keyword evidence="7" id="KW-0436">Ligase</keyword>
<keyword evidence="13" id="KW-0648">Protein biosynthesis</keyword>
<evidence type="ECO:0000256" key="19">
    <source>
        <dbReference type="SAM" id="MobiDB-lite"/>
    </source>
</evidence>
<feature type="transmembrane region" description="Helical" evidence="20">
    <location>
        <begin position="672"/>
        <end position="694"/>
    </location>
</feature>
<keyword evidence="11" id="KW-0547">Nucleotide-binding</keyword>
<keyword evidence="10" id="KW-0677">Repeat</keyword>
<evidence type="ECO:0000256" key="1">
    <source>
        <dbReference type="ARBA" id="ARBA00004167"/>
    </source>
</evidence>
<dbReference type="PROSITE" id="PS50011">
    <property type="entry name" value="PROTEIN_KINASE_DOM"/>
    <property type="match status" value="1"/>
</dbReference>
<dbReference type="HAMAP" id="MF_02075">
    <property type="entry name" value="Asp_tRNA_synth_type2"/>
    <property type="match status" value="1"/>
</dbReference>
<feature type="domain" description="Protein kinase" evidence="21">
    <location>
        <begin position="747"/>
        <end position="1021"/>
    </location>
</feature>
<keyword evidence="16" id="KW-0030">Aminoacyl-tRNA synthetase</keyword>
<dbReference type="Proteomes" id="UP000834106">
    <property type="component" value="Chromosome 12"/>
</dbReference>
<evidence type="ECO:0000256" key="9">
    <source>
        <dbReference type="ARBA" id="ARBA00022729"/>
    </source>
</evidence>
<evidence type="ECO:0000259" key="22">
    <source>
        <dbReference type="PROSITE" id="PS50862"/>
    </source>
</evidence>
<dbReference type="PROSITE" id="PS50862">
    <property type="entry name" value="AA_TRNA_LIGASE_II"/>
    <property type="match status" value="1"/>
</dbReference>
<keyword evidence="24" id="KW-1185">Reference proteome</keyword>
<evidence type="ECO:0000256" key="13">
    <source>
        <dbReference type="ARBA" id="ARBA00022917"/>
    </source>
</evidence>
<evidence type="ECO:0000256" key="16">
    <source>
        <dbReference type="ARBA" id="ARBA00023146"/>
    </source>
</evidence>
<dbReference type="SUPFAM" id="SSF56112">
    <property type="entry name" value="Protein kinase-like (PK-like)"/>
    <property type="match status" value="1"/>
</dbReference>
<dbReference type="GO" id="GO:0005524">
    <property type="term" value="F:ATP binding"/>
    <property type="evidence" value="ECO:0007669"/>
    <property type="project" value="UniProtKB-KW"/>
</dbReference>
<dbReference type="Gene3D" id="3.80.10.10">
    <property type="entry name" value="Ribonuclease Inhibitor"/>
    <property type="match status" value="1"/>
</dbReference>
<dbReference type="PANTHER" id="PTHR43450">
    <property type="entry name" value="ASPARTYL-TRNA SYNTHETASE"/>
    <property type="match status" value="1"/>
</dbReference>
<evidence type="ECO:0000313" key="23">
    <source>
        <dbReference type="EMBL" id="CAI9772295.1"/>
    </source>
</evidence>
<dbReference type="EC" id="6.1.1.12" evidence="4"/>
<organism evidence="23 24">
    <name type="scientific">Fraxinus pennsylvanica</name>
    <dbReference type="NCBI Taxonomy" id="56036"/>
    <lineage>
        <taxon>Eukaryota</taxon>
        <taxon>Viridiplantae</taxon>
        <taxon>Streptophyta</taxon>
        <taxon>Embryophyta</taxon>
        <taxon>Tracheophyta</taxon>
        <taxon>Spermatophyta</taxon>
        <taxon>Magnoliopsida</taxon>
        <taxon>eudicotyledons</taxon>
        <taxon>Gunneridae</taxon>
        <taxon>Pentapetalae</taxon>
        <taxon>asterids</taxon>
        <taxon>lamiids</taxon>
        <taxon>Lamiales</taxon>
        <taxon>Oleaceae</taxon>
        <taxon>Oleeae</taxon>
        <taxon>Fraxinus</taxon>
    </lineage>
</organism>
<dbReference type="InterPro" id="IPR002312">
    <property type="entry name" value="Asp/Asn-tRNA-synth_IIb"/>
</dbReference>
<protein>
    <recommendedName>
        <fullName evidence="4">aspartate--tRNA ligase</fullName>
        <ecNumber evidence="4">6.1.1.12</ecNumber>
    </recommendedName>
</protein>
<sequence length="1045" mass="117769">MASEEPSLNPTNPEDQSQNEESSGEKLSKKEAAKLERLRKRQEAAAAAAATNISSMAIDAADPLAENYGETPLDDLKSMEISGRKWTEVKELNEGLKDQDVLLRGRCQAIRAVGKKMAFVVVRERGFTVQCILTVTPDVVSAQMVKFATSLSRESIVDIEGIISVPATTITGATQQVEVQVRKLYCVNKAIPTLPIHIEDAARSEEEIEKALKAGEQLVRVNQDTRLNFRVLDIRTPANQGIFRIQCQVENIFRQFLLSEGFVGIHTPKLIGGSSEGGSAVFKLDYKGQPACLAQSPQLHKQMAICGDFGRVFEIGPVFRAEDSFTHRHLCEFTGLDVEMEIKEHYSEVMDIVDRLFVTMFDSLNNTCQKELEAINAQYRFNPLKYLRKTLRLTFEEGVQMLKKAGVEIDPLGDLNTESERKLGQLVLEKYDTEFYILHRYPLAVRPFYTMPCYDNSLYSNSFDVFIRGEEIISGGQRVHVPEYLTERAQACGIDVKTISTYIDSFRYGAPPHGGFGVGLERMVKVLLKFKGSLSYTTALDDWAKTDTLSNGNISNWKGLVCYNGQFIGLQLEGMELGGTIDLDNLAQLPALLTLSVMSNNFGGPFPGDLKKLQRLRGQNLAKNRFYGEIPDDVFSGPIPTTLRSQDKSSFSGNNLCGEPLDKCRKNSLLKVTLVVAIAVAVPLVVIIASFIFCQCSKPQEHKKSAEINKKKELSNSKGEISKDYEQGDLYFVRNDRERFELEELLRASSEVLGIGSFGSSYKAVLFSGQRLVVKRFKEMSSLRKDEFYEHMRRLGRLSHPNLLPLVAFYYTKEEKLLITEFAEQGSLASHLHGNRSPQQLALDWPTRLKIIKGIAKGLAYLYKELPNITVPHGHLKSSNVLLNYTYEPLLADYGLAPVINKKHAQQFMVAYKSPESTQNDSLNRKSDVWNLGILILELLTGQFPANYLNQGRGDKADLVAWIKSVVREEWTGEVFDKEMNLTRNEESQMMRLLKIGMCCCEWDVEKRWDLNEAVEKIEELKERDWDDDFSSNASDDVYSSRAYY</sequence>
<evidence type="ECO:0000256" key="6">
    <source>
        <dbReference type="ARBA" id="ARBA00022553"/>
    </source>
</evidence>
<dbReference type="Pfam" id="PF00152">
    <property type="entry name" value="tRNA-synt_2"/>
    <property type="match status" value="1"/>
</dbReference>
<evidence type="ECO:0000256" key="8">
    <source>
        <dbReference type="ARBA" id="ARBA00022692"/>
    </source>
</evidence>
<evidence type="ECO:0000256" key="14">
    <source>
        <dbReference type="ARBA" id="ARBA00022989"/>
    </source>
</evidence>
<keyword evidence="8 20" id="KW-0812">Transmembrane</keyword>
<dbReference type="EMBL" id="OU503047">
    <property type="protein sequence ID" value="CAI9772295.1"/>
    <property type="molecule type" value="Genomic_DNA"/>
</dbReference>
<dbReference type="InterPro" id="IPR032675">
    <property type="entry name" value="LRR_dom_sf"/>
</dbReference>
<proteinExistence type="inferred from homology"/>
<dbReference type="SUPFAM" id="SSF52058">
    <property type="entry name" value="L domain-like"/>
    <property type="match status" value="1"/>
</dbReference>
<evidence type="ECO:0000256" key="18">
    <source>
        <dbReference type="ARBA" id="ARBA00047904"/>
    </source>
</evidence>
<evidence type="ECO:0000256" key="2">
    <source>
        <dbReference type="ARBA" id="ARBA00004496"/>
    </source>
</evidence>
<keyword evidence="14 20" id="KW-1133">Transmembrane helix</keyword>
<evidence type="ECO:0000259" key="21">
    <source>
        <dbReference type="PROSITE" id="PS50011"/>
    </source>
</evidence>
<evidence type="ECO:0000256" key="20">
    <source>
        <dbReference type="SAM" id="Phobius"/>
    </source>
</evidence>
<dbReference type="Gene3D" id="2.40.50.140">
    <property type="entry name" value="Nucleic acid-binding proteins"/>
    <property type="match status" value="1"/>
</dbReference>
<keyword evidence="12" id="KW-0067">ATP-binding</keyword>
<comment type="similarity">
    <text evidence="3">Belongs to the class-II aminoacyl-tRNA synthetase family. Type 2 subfamily.</text>
</comment>
<dbReference type="Gene3D" id="3.30.930.10">
    <property type="entry name" value="Bira Bifunctional Protein, Domain 2"/>
    <property type="match status" value="1"/>
</dbReference>
<dbReference type="GO" id="GO:0004672">
    <property type="term" value="F:protein kinase activity"/>
    <property type="evidence" value="ECO:0007669"/>
    <property type="project" value="InterPro"/>
</dbReference>
<evidence type="ECO:0000313" key="24">
    <source>
        <dbReference type="Proteomes" id="UP000834106"/>
    </source>
</evidence>
<evidence type="ECO:0000256" key="10">
    <source>
        <dbReference type="ARBA" id="ARBA00022737"/>
    </source>
</evidence>
<gene>
    <name evidence="23" type="ORF">FPE_LOCUS19725</name>
</gene>
<evidence type="ECO:0000256" key="11">
    <source>
        <dbReference type="ARBA" id="ARBA00022741"/>
    </source>
</evidence>
<comment type="subcellular location">
    <subcellularLocation>
        <location evidence="2">Cytoplasm</location>
    </subcellularLocation>
    <subcellularLocation>
        <location evidence="1">Membrane</location>
        <topology evidence="1">Single-pass membrane protein</topology>
    </subcellularLocation>
</comment>
<dbReference type="SUPFAM" id="SSF55681">
    <property type="entry name" value="Class II aaRS and biotin synthetases"/>
    <property type="match status" value="1"/>
</dbReference>
<dbReference type="Pfam" id="PF00069">
    <property type="entry name" value="Pkinase"/>
    <property type="match status" value="1"/>
</dbReference>
<evidence type="ECO:0000256" key="17">
    <source>
        <dbReference type="ARBA" id="ARBA00023170"/>
    </source>
</evidence>
<dbReference type="FunFam" id="3.30.930.10:FF:000013">
    <property type="entry name" value="Aspartate--tRNA ligase, cytoplasmic"/>
    <property type="match status" value="1"/>
</dbReference>
<dbReference type="GO" id="GO:0017101">
    <property type="term" value="C:aminoacyl-tRNA synthetase multienzyme complex"/>
    <property type="evidence" value="ECO:0007669"/>
    <property type="project" value="TreeGrafter"/>
</dbReference>
<name>A0AAD1ZML6_9LAMI</name>
<keyword evidence="6" id="KW-0597">Phosphoprotein</keyword>
<dbReference type="InterPro" id="IPR045864">
    <property type="entry name" value="aa-tRNA-synth_II/BPL/LPL"/>
</dbReference>
<keyword evidence="17" id="KW-0675">Receptor</keyword>
<dbReference type="InterPro" id="IPR011009">
    <property type="entry name" value="Kinase-like_dom_sf"/>
</dbReference>
<dbReference type="GO" id="GO:0005829">
    <property type="term" value="C:cytosol"/>
    <property type="evidence" value="ECO:0007669"/>
    <property type="project" value="TreeGrafter"/>
</dbReference>
<dbReference type="SUPFAM" id="SSF50249">
    <property type="entry name" value="Nucleic acid-binding proteins"/>
    <property type="match status" value="1"/>
</dbReference>
<feature type="region of interest" description="Disordered" evidence="19">
    <location>
        <begin position="1"/>
        <end position="41"/>
    </location>
</feature>
<evidence type="ECO:0000256" key="15">
    <source>
        <dbReference type="ARBA" id="ARBA00023136"/>
    </source>
</evidence>
<dbReference type="NCBIfam" id="TIGR00458">
    <property type="entry name" value="aspS_nondisc"/>
    <property type="match status" value="1"/>
</dbReference>
<dbReference type="GO" id="GO:0003723">
    <property type="term" value="F:RNA binding"/>
    <property type="evidence" value="ECO:0007669"/>
    <property type="project" value="TreeGrafter"/>
</dbReference>
<evidence type="ECO:0000256" key="4">
    <source>
        <dbReference type="ARBA" id="ARBA00012841"/>
    </source>
</evidence>
<comment type="catalytic activity">
    <reaction evidence="18">
        <text>tRNA(Asp) + L-aspartate + ATP = L-aspartyl-tRNA(Asp) + AMP + diphosphate</text>
        <dbReference type="Rhea" id="RHEA:19649"/>
        <dbReference type="Rhea" id="RHEA-COMP:9660"/>
        <dbReference type="Rhea" id="RHEA-COMP:9678"/>
        <dbReference type="ChEBI" id="CHEBI:29991"/>
        <dbReference type="ChEBI" id="CHEBI:30616"/>
        <dbReference type="ChEBI" id="CHEBI:33019"/>
        <dbReference type="ChEBI" id="CHEBI:78442"/>
        <dbReference type="ChEBI" id="CHEBI:78516"/>
        <dbReference type="ChEBI" id="CHEBI:456215"/>
        <dbReference type="EC" id="6.1.1.12"/>
    </reaction>
</comment>
<dbReference type="FunFam" id="1.10.510.10:FF:000480">
    <property type="entry name" value="Pollen receptor-like kinase 1"/>
    <property type="match status" value="1"/>
</dbReference>
<dbReference type="Gene3D" id="1.10.510.10">
    <property type="entry name" value="Transferase(Phosphotransferase) domain 1"/>
    <property type="match status" value="1"/>
</dbReference>